<feature type="region of interest" description="Disordered" evidence="1">
    <location>
        <begin position="390"/>
        <end position="429"/>
    </location>
</feature>
<sequence>MPSTEKGYFIIDVLNQSLSGKKYGSCKLQAYRSPSKQQFIEQNGGNSHNQLQHYICVDKDESFKIQVGAIDQSDKHTYGAVLFLDGQRVHGKKTFVSKTTFHGFKLGNGQFREFIFSTPKIAGMSDPDDDNDKQQNQKQRLQPGSGDQNFQAKEEQLDQKHKGKKGTIIIEFYKTEQFERPNKQFRVHTKQYEQHFIEDANKKSSFADIVRIKQGGVFSLAKNFDQNRANGGGQHSSNNHSNNNRYQGGGNNYNSSSNNRNGSGGGSYGHNSHDQRRRDDKYQDKRQHYDQRNGRTMDLSNRGNHDPRRPIPGGTVTENGMIIDYRVNYDELVDSIIINYADWSYLQYMTTGFKISDYFDFKENEMKTFLEMKNNMFSIDSKGYARVRDDYNENEDQSNSSNRKQKQANGDANGQRNAASKQPVVISID</sequence>
<protein>
    <submittedName>
        <fullName evidence="2">Uncharacterized protein</fullName>
    </submittedName>
</protein>
<feature type="compositionally biased region" description="Low complexity" evidence="1">
    <location>
        <begin position="235"/>
        <end position="261"/>
    </location>
</feature>
<gene>
    <name evidence="2" type="primary">Contig3482.g3721</name>
    <name evidence="2" type="ORF">STYLEM_14030</name>
</gene>
<feature type="compositionally biased region" description="Basic and acidic residues" evidence="1">
    <location>
        <begin position="271"/>
        <end position="295"/>
    </location>
</feature>
<feature type="region of interest" description="Disordered" evidence="1">
    <location>
        <begin position="226"/>
        <end position="315"/>
    </location>
</feature>
<feature type="compositionally biased region" description="Polar residues" evidence="1">
    <location>
        <begin position="397"/>
        <end position="420"/>
    </location>
</feature>
<evidence type="ECO:0000313" key="2">
    <source>
        <dbReference type="EMBL" id="CDW84961.1"/>
    </source>
</evidence>
<organism evidence="2 3">
    <name type="scientific">Stylonychia lemnae</name>
    <name type="common">Ciliate</name>
    <dbReference type="NCBI Taxonomy" id="5949"/>
    <lineage>
        <taxon>Eukaryota</taxon>
        <taxon>Sar</taxon>
        <taxon>Alveolata</taxon>
        <taxon>Ciliophora</taxon>
        <taxon>Intramacronucleata</taxon>
        <taxon>Spirotrichea</taxon>
        <taxon>Stichotrichia</taxon>
        <taxon>Sporadotrichida</taxon>
        <taxon>Oxytrichidae</taxon>
        <taxon>Stylonychinae</taxon>
        <taxon>Stylonychia</taxon>
    </lineage>
</organism>
<dbReference type="AlphaFoldDB" id="A0A078ASJ0"/>
<dbReference type="EMBL" id="CCKQ01013309">
    <property type="protein sequence ID" value="CDW84961.1"/>
    <property type="molecule type" value="Genomic_DNA"/>
</dbReference>
<accession>A0A078ASJ0</accession>
<evidence type="ECO:0000313" key="3">
    <source>
        <dbReference type="Proteomes" id="UP000039865"/>
    </source>
</evidence>
<reference evidence="2 3" key="1">
    <citation type="submission" date="2014-06" db="EMBL/GenBank/DDBJ databases">
        <authorList>
            <person name="Swart Estienne"/>
        </authorList>
    </citation>
    <scope>NUCLEOTIDE SEQUENCE [LARGE SCALE GENOMIC DNA]</scope>
    <source>
        <strain evidence="2 3">130c</strain>
    </source>
</reference>
<proteinExistence type="predicted"/>
<dbReference type="InParanoid" id="A0A078ASJ0"/>
<feature type="compositionally biased region" description="Polar residues" evidence="1">
    <location>
        <begin position="140"/>
        <end position="151"/>
    </location>
</feature>
<dbReference type="Proteomes" id="UP000039865">
    <property type="component" value="Unassembled WGS sequence"/>
</dbReference>
<evidence type="ECO:0000256" key="1">
    <source>
        <dbReference type="SAM" id="MobiDB-lite"/>
    </source>
</evidence>
<name>A0A078ASJ0_STYLE</name>
<feature type="region of interest" description="Disordered" evidence="1">
    <location>
        <begin position="122"/>
        <end position="162"/>
    </location>
</feature>
<keyword evidence="3" id="KW-1185">Reference proteome</keyword>